<name>A0AAE0FC48_9CHLO</name>
<sequence length="176" mass="19516">MLVSLGLRLLWRCISLGEASLRALWLGKVLQTSTVRRLQISDQTQPVLHWPEVKMVQHELRSCLLRYQSQVTPRPPAPEHGSHKEPVEAVHQKLPADSAEPRCKPHTSRSPGNPRTAARRIASRRFVRTCFPLFRSMKVTYPPASVTSCCRGSARVSGLPKAQSATFGADTEISAG</sequence>
<proteinExistence type="predicted"/>
<gene>
    <name evidence="3" type="ORF">CYMTET_33951</name>
</gene>
<dbReference type="AlphaFoldDB" id="A0AAE0FC48"/>
<organism evidence="3 4">
    <name type="scientific">Cymbomonas tetramitiformis</name>
    <dbReference type="NCBI Taxonomy" id="36881"/>
    <lineage>
        <taxon>Eukaryota</taxon>
        <taxon>Viridiplantae</taxon>
        <taxon>Chlorophyta</taxon>
        <taxon>Pyramimonadophyceae</taxon>
        <taxon>Pyramimonadales</taxon>
        <taxon>Pyramimonadaceae</taxon>
        <taxon>Cymbomonas</taxon>
    </lineage>
</organism>
<evidence type="ECO:0000256" key="1">
    <source>
        <dbReference type="SAM" id="MobiDB-lite"/>
    </source>
</evidence>
<feature type="region of interest" description="Disordered" evidence="1">
    <location>
        <begin position="71"/>
        <end position="119"/>
    </location>
</feature>
<evidence type="ECO:0008006" key="5">
    <source>
        <dbReference type="Google" id="ProtNLM"/>
    </source>
</evidence>
<feature type="compositionally biased region" description="Basic and acidic residues" evidence="1">
    <location>
        <begin position="80"/>
        <end position="91"/>
    </location>
</feature>
<feature type="signal peptide" evidence="2">
    <location>
        <begin position="1"/>
        <end position="19"/>
    </location>
</feature>
<evidence type="ECO:0000313" key="3">
    <source>
        <dbReference type="EMBL" id="KAK3256944.1"/>
    </source>
</evidence>
<dbReference type="EMBL" id="LGRX02021197">
    <property type="protein sequence ID" value="KAK3256944.1"/>
    <property type="molecule type" value="Genomic_DNA"/>
</dbReference>
<evidence type="ECO:0000313" key="4">
    <source>
        <dbReference type="Proteomes" id="UP001190700"/>
    </source>
</evidence>
<feature type="chain" id="PRO_5042036463" description="Secreted protein" evidence="2">
    <location>
        <begin position="20"/>
        <end position="176"/>
    </location>
</feature>
<reference evidence="3 4" key="1">
    <citation type="journal article" date="2015" name="Genome Biol. Evol.">
        <title>Comparative Genomics of a Bacterivorous Green Alga Reveals Evolutionary Causalities and Consequences of Phago-Mixotrophic Mode of Nutrition.</title>
        <authorList>
            <person name="Burns J.A."/>
            <person name="Paasch A."/>
            <person name="Narechania A."/>
            <person name="Kim E."/>
        </authorList>
    </citation>
    <scope>NUCLEOTIDE SEQUENCE [LARGE SCALE GENOMIC DNA]</scope>
    <source>
        <strain evidence="3 4">PLY_AMNH</strain>
    </source>
</reference>
<protein>
    <recommendedName>
        <fullName evidence="5">Secreted protein</fullName>
    </recommendedName>
</protein>
<comment type="caution">
    <text evidence="3">The sequence shown here is derived from an EMBL/GenBank/DDBJ whole genome shotgun (WGS) entry which is preliminary data.</text>
</comment>
<evidence type="ECO:0000256" key="2">
    <source>
        <dbReference type="SAM" id="SignalP"/>
    </source>
</evidence>
<keyword evidence="4" id="KW-1185">Reference proteome</keyword>
<dbReference type="Proteomes" id="UP001190700">
    <property type="component" value="Unassembled WGS sequence"/>
</dbReference>
<accession>A0AAE0FC48</accession>
<keyword evidence="2" id="KW-0732">Signal</keyword>